<dbReference type="PANTHER" id="PTHR36113">
    <property type="entry name" value="LYASE, PUTATIVE-RELATED-RELATED"/>
    <property type="match status" value="1"/>
</dbReference>
<dbReference type="EMBL" id="FNIJ01000003">
    <property type="protein sequence ID" value="SDN53590.1"/>
    <property type="molecule type" value="Genomic_DNA"/>
</dbReference>
<dbReference type="OrthoDB" id="9795618at2"/>
<protein>
    <submittedName>
        <fullName evidence="3">Glyoxylase I family protein</fullName>
    </submittedName>
</protein>
<dbReference type="InterPro" id="IPR037523">
    <property type="entry name" value="VOC_core"/>
</dbReference>
<dbReference type="InterPro" id="IPR051332">
    <property type="entry name" value="Fosfomycin_Res_Enzymes"/>
</dbReference>
<keyword evidence="4" id="KW-1185">Reference proteome</keyword>
<evidence type="ECO:0000313" key="3">
    <source>
        <dbReference type="EMBL" id="SDN53590.1"/>
    </source>
</evidence>
<dbReference type="PANTHER" id="PTHR36113:SF6">
    <property type="entry name" value="FOSFOMYCIN RESISTANCE PROTEIN FOSX"/>
    <property type="match status" value="1"/>
</dbReference>
<evidence type="ECO:0000313" key="4">
    <source>
        <dbReference type="Proteomes" id="UP000242957"/>
    </source>
</evidence>
<dbReference type="GO" id="GO:0046872">
    <property type="term" value="F:metal ion binding"/>
    <property type="evidence" value="ECO:0007669"/>
    <property type="project" value="UniProtKB-KW"/>
</dbReference>
<accession>A0A1H0C6S5</accession>
<dbReference type="SUPFAM" id="SSF54593">
    <property type="entry name" value="Glyoxalase/Bleomycin resistance protein/Dihydroxybiphenyl dioxygenase"/>
    <property type="match status" value="1"/>
</dbReference>
<name>A0A1H0C6S5_9PSED</name>
<dbReference type="NCBIfam" id="NF008551">
    <property type="entry name" value="PRK11478.1"/>
    <property type="match status" value="1"/>
</dbReference>
<dbReference type="CDD" id="cd08352">
    <property type="entry name" value="VOC_Bs_YwkD_like"/>
    <property type="match status" value="1"/>
</dbReference>
<feature type="domain" description="VOC" evidence="2">
    <location>
        <begin position="5"/>
        <end position="127"/>
    </location>
</feature>
<dbReference type="Gene3D" id="3.10.180.10">
    <property type="entry name" value="2,3-Dihydroxybiphenyl 1,2-Dioxygenase, domain 1"/>
    <property type="match status" value="1"/>
</dbReference>
<keyword evidence="1" id="KW-0479">Metal-binding</keyword>
<evidence type="ECO:0000256" key="1">
    <source>
        <dbReference type="ARBA" id="ARBA00022723"/>
    </source>
</evidence>
<sequence>MNLHSIHHIALICSDYPRSKHFYTEVLGLQVIAETYREARDSWKLDLALGDAQLELFSFPGAPKRPSYPEAQGLRHLAFAVDDLDAAITHLEAHGVRCEPIREDELTGKRFTFFADPDDLPLELYQR</sequence>
<dbReference type="AlphaFoldDB" id="A0A1H0C6S5"/>
<dbReference type="InterPro" id="IPR004360">
    <property type="entry name" value="Glyas_Fos-R_dOase_dom"/>
</dbReference>
<dbReference type="Proteomes" id="UP000242957">
    <property type="component" value="Unassembled WGS sequence"/>
</dbReference>
<evidence type="ECO:0000259" key="2">
    <source>
        <dbReference type="PROSITE" id="PS51819"/>
    </source>
</evidence>
<dbReference type="InterPro" id="IPR029068">
    <property type="entry name" value="Glyas_Bleomycin-R_OHBP_Dase"/>
</dbReference>
<dbReference type="RefSeq" id="WP_084314663.1">
    <property type="nucleotide sequence ID" value="NZ_FNIJ01000003.1"/>
</dbReference>
<gene>
    <name evidence="3" type="ORF">SAMN05216193_103330</name>
</gene>
<dbReference type="InterPro" id="IPR037478">
    <property type="entry name" value="YwkD-like_dom"/>
</dbReference>
<dbReference type="Pfam" id="PF00903">
    <property type="entry name" value="Glyoxalase"/>
    <property type="match status" value="1"/>
</dbReference>
<proteinExistence type="predicted"/>
<reference evidence="4" key="1">
    <citation type="submission" date="2016-10" db="EMBL/GenBank/DDBJ databases">
        <authorList>
            <person name="Varghese N."/>
            <person name="Submissions S."/>
        </authorList>
    </citation>
    <scope>NUCLEOTIDE SEQUENCE [LARGE SCALE GENOMIC DNA]</scope>
    <source>
        <strain evidence="4">JCM 21621</strain>
    </source>
</reference>
<dbReference type="PROSITE" id="PS51819">
    <property type="entry name" value="VOC"/>
    <property type="match status" value="1"/>
</dbReference>
<organism evidence="3 4">
    <name type="scientific">Pseudomonas jinjuensis</name>
    <dbReference type="NCBI Taxonomy" id="198616"/>
    <lineage>
        <taxon>Bacteria</taxon>
        <taxon>Pseudomonadati</taxon>
        <taxon>Pseudomonadota</taxon>
        <taxon>Gammaproteobacteria</taxon>
        <taxon>Pseudomonadales</taxon>
        <taxon>Pseudomonadaceae</taxon>
        <taxon>Pseudomonas</taxon>
    </lineage>
</organism>
<dbReference type="STRING" id="198616.SAMN05216193_103330"/>